<dbReference type="Gene3D" id="3.40.50.300">
    <property type="entry name" value="P-loop containing nucleotide triphosphate hydrolases"/>
    <property type="match status" value="1"/>
</dbReference>
<reference evidence="1 2" key="1">
    <citation type="submission" date="2015-09" db="EMBL/GenBank/DDBJ databases">
        <authorList>
            <consortium name="Swine Surveillance"/>
        </authorList>
    </citation>
    <scope>NUCLEOTIDE SEQUENCE [LARGE SCALE GENOMIC DNA]</scope>
    <source>
        <strain evidence="1 2">CECT 7648</strain>
    </source>
</reference>
<name>A0A0P1GLK3_9RHOB</name>
<dbReference type="PANTHER" id="PTHR43681">
    <property type="entry name" value="TRANSMEMBRANE GTPASE FZO"/>
    <property type="match status" value="1"/>
</dbReference>
<dbReference type="PANTHER" id="PTHR43681:SF1">
    <property type="entry name" value="SARCALUMENIN"/>
    <property type="match status" value="1"/>
</dbReference>
<dbReference type="Proteomes" id="UP000054935">
    <property type="component" value="Unassembled WGS sequence"/>
</dbReference>
<dbReference type="InterPro" id="IPR051943">
    <property type="entry name" value="TRAFAC_Dynamin-like_GTPase"/>
</dbReference>
<dbReference type="OrthoDB" id="5477114at2"/>
<keyword evidence="2" id="KW-1185">Reference proteome</keyword>
<dbReference type="EMBL" id="CYSE01000001">
    <property type="protein sequence ID" value="CUH75575.1"/>
    <property type="molecule type" value="Genomic_DNA"/>
</dbReference>
<accession>A0A0P1GLK3</accession>
<protein>
    <submittedName>
        <fullName evidence="1">Putative GTPase</fullName>
    </submittedName>
</protein>
<proteinExistence type="predicted"/>
<evidence type="ECO:0000313" key="2">
    <source>
        <dbReference type="Proteomes" id="UP000054935"/>
    </source>
</evidence>
<dbReference type="InterPro" id="IPR027417">
    <property type="entry name" value="P-loop_NTPase"/>
</dbReference>
<gene>
    <name evidence="1" type="ORF">TRN7648_00509</name>
</gene>
<organism evidence="1 2">
    <name type="scientific">Tropicibacter naphthalenivorans</name>
    <dbReference type="NCBI Taxonomy" id="441103"/>
    <lineage>
        <taxon>Bacteria</taxon>
        <taxon>Pseudomonadati</taxon>
        <taxon>Pseudomonadota</taxon>
        <taxon>Alphaproteobacteria</taxon>
        <taxon>Rhodobacterales</taxon>
        <taxon>Roseobacteraceae</taxon>
        <taxon>Tropicibacter</taxon>
    </lineage>
</organism>
<dbReference type="SUPFAM" id="SSF52540">
    <property type="entry name" value="P-loop containing nucleoside triphosphate hydrolases"/>
    <property type="match status" value="1"/>
</dbReference>
<sequence>MSRPTQRPAAAPLRRPRLLIAGEFSAGKTKLINGLLGDAHALPSNVTATALPPVWLVGGGDARLVVDLQGTARRAETLEGLDLNDTHYCVVSHSAACLKHFDIIDTPGTSDPNMPPESWERMLPLADAVVWCTNATQAWRQSEKAIWQDMPAALRRNATLVITHADRLPDERSVEKVLRRVNRDAAPFFDRVSIASLINPHDVARIGRDLITLAGAMTDLPGAENALASSLSAAPQPAPTHGAQAITPQRVRPGGTVVPLPRPQKGRARSLWDRLSKNTDLADAAAVLAQVETLIETLDRGAPAAPTRVRRGAGEED</sequence>
<dbReference type="AlphaFoldDB" id="A0A0P1GLK3"/>
<dbReference type="RefSeq" id="WP_058246055.1">
    <property type="nucleotide sequence ID" value="NZ_CYSE01000001.1"/>
</dbReference>
<dbReference type="STRING" id="441103.TRN7648_00509"/>
<evidence type="ECO:0000313" key="1">
    <source>
        <dbReference type="EMBL" id="CUH75575.1"/>
    </source>
</evidence>